<dbReference type="AlphaFoldDB" id="A0A8H8CDI0"/>
<gene>
    <name evidence="2" type="ORF">JR316_012997</name>
</gene>
<dbReference type="OrthoDB" id="66095at2759"/>
<sequence length="272" mass="30448">MGSLMSTLADSDEDGQSAQGHHYTPTPDDVDVVRGYLTLWVPVELANVIIDEAQYWPKVHFGVRPPDDVPTCVFETGGPECSLVTPKLSELIGTTKFVRIKKVVFRTISHDQGFCSENNFPSKYLGSWTWFEAGIIREVEKTSVGEQPGTEEGLILTRVRDFMDAMDDTVGDGMKIALVANPSQTDSSTWHLQRNIRASREDAIHQIVWSDEVPDYAEEDEMKFIDSTGAGRGMGYVRCLQPSDRIVVIAKAKFAAWANYVRQVEVEVYYSD</sequence>
<comment type="caution">
    <text evidence="2">The sequence shown here is derived from an EMBL/GenBank/DDBJ whole genome shotgun (WGS) entry which is preliminary data.</text>
</comment>
<proteinExistence type="predicted"/>
<reference evidence="2" key="1">
    <citation type="submission" date="2021-02" db="EMBL/GenBank/DDBJ databases">
        <title>Psilocybe cubensis genome.</title>
        <authorList>
            <person name="Mckernan K.J."/>
            <person name="Crawford S."/>
            <person name="Trippe A."/>
            <person name="Kane L.T."/>
            <person name="Mclaughlin S."/>
        </authorList>
    </citation>
    <scope>NUCLEOTIDE SEQUENCE [LARGE SCALE GENOMIC DNA]</scope>
    <source>
        <strain evidence="2">MGC-MH-2018</strain>
    </source>
</reference>
<evidence type="ECO:0000313" key="2">
    <source>
        <dbReference type="EMBL" id="KAG5162077.1"/>
    </source>
</evidence>
<organism evidence="2">
    <name type="scientific">Psilocybe cubensis</name>
    <name type="common">Psychedelic mushroom</name>
    <name type="synonym">Stropharia cubensis</name>
    <dbReference type="NCBI Taxonomy" id="181762"/>
    <lineage>
        <taxon>Eukaryota</taxon>
        <taxon>Fungi</taxon>
        <taxon>Dikarya</taxon>
        <taxon>Basidiomycota</taxon>
        <taxon>Agaricomycotina</taxon>
        <taxon>Agaricomycetes</taxon>
        <taxon>Agaricomycetidae</taxon>
        <taxon>Agaricales</taxon>
        <taxon>Agaricineae</taxon>
        <taxon>Strophariaceae</taxon>
        <taxon>Psilocybe</taxon>
    </lineage>
</organism>
<feature type="region of interest" description="Disordered" evidence="1">
    <location>
        <begin position="1"/>
        <end position="26"/>
    </location>
</feature>
<evidence type="ECO:0000256" key="1">
    <source>
        <dbReference type="SAM" id="MobiDB-lite"/>
    </source>
</evidence>
<dbReference type="EMBL" id="JAFIQS010000021">
    <property type="protein sequence ID" value="KAG5162077.1"/>
    <property type="molecule type" value="Genomic_DNA"/>
</dbReference>
<protein>
    <submittedName>
        <fullName evidence="2">Uncharacterized protein</fullName>
    </submittedName>
</protein>
<accession>A0A8H8CDI0</accession>
<name>A0A8H8CDI0_PSICU</name>